<dbReference type="OrthoDB" id="3550599at2759"/>
<dbReference type="InParanoid" id="A0A2T3A5W1"/>
<protein>
    <submittedName>
        <fullName evidence="2">Uncharacterized protein</fullName>
    </submittedName>
</protein>
<feature type="compositionally biased region" description="Polar residues" evidence="1">
    <location>
        <begin position="228"/>
        <end position="238"/>
    </location>
</feature>
<evidence type="ECO:0000313" key="3">
    <source>
        <dbReference type="Proteomes" id="UP000241462"/>
    </source>
</evidence>
<reference evidence="2 3" key="1">
    <citation type="journal article" date="2018" name="Mycol. Prog.">
        <title>Coniella lustricola, a new species from submerged detritus.</title>
        <authorList>
            <person name="Raudabaugh D.B."/>
            <person name="Iturriaga T."/>
            <person name="Carver A."/>
            <person name="Mondo S."/>
            <person name="Pangilinan J."/>
            <person name="Lipzen A."/>
            <person name="He G."/>
            <person name="Amirebrahimi M."/>
            <person name="Grigoriev I.V."/>
            <person name="Miller A.N."/>
        </authorList>
    </citation>
    <scope>NUCLEOTIDE SEQUENCE [LARGE SCALE GENOMIC DNA]</scope>
    <source>
        <strain evidence="2 3">B22-T-1</strain>
    </source>
</reference>
<dbReference type="EMBL" id="KZ678459">
    <property type="protein sequence ID" value="PSR83487.1"/>
    <property type="molecule type" value="Genomic_DNA"/>
</dbReference>
<feature type="region of interest" description="Disordered" evidence="1">
    <location>
        <begin position="439"/>
        <end position="536"/>
    </location>
</feature>
<gene>
    <name evidence="2" type="ORF">BD289DRAFT_281122</name>
</gene>
<keyword evidence="3" id="KW-1185">Reference proteome</keyword>
<accession>A0A2T3A5W1</accession>
<feature type="region of interest" description="Disordered" evidence="1">
    <location>
        <begin position="133"/>
        <end position="260"/>
    </location>
</feature>
<organism evidence="2 3">
    <name type="scientific">Coniella lustricola</name>
    <dbReference type="NCBI Taxonomy" id="2025994"/>
    <lineage>
        <taxon>Eukaryota</taxon>
        <taxon>Fungi</taxon>
        <taxon>Dikarya</taxon>
        <taxon>Ascomycota</taxon>
        <taxon>Pezizomycotina</taxon>
        <taxon>Sordariomycetes</taxon>
        <taxon>Sordariomycetidae</taxon>
        <taxon>Diaporthales</taxon>
        <taxon>Schizoparmaceae</taxon>
        <taxon>Coniella</taxon>
    </lineage>
</organism>
<evidence type="ECO:0000256" key="1">
    <source>
        <dbReference type="SAM" id="MobiDB-lite"/>
    </source>
</evidence>
<name>A0A2T3A5W1_9PEZI</name>
<evidence type="ECO:0000313" key="2">
    <source>
        <dbReference type="EMBL" id="PSR83487.1"/>
    </source>
</evidence>
<sequence>MAPSAGNTNPFLLSDSEEGNYWARTKCRVPNCDKDALKGNVACSHHLSALSPKSMNFHVVKPPQNGLNGNSVQAVSEQSLLHNRKILEAKATARKSAATTKRYVPPAQKASVWDVSPDNSTTKTYVPGKMSVQRILNTPLMSPEGRAKKKQRTRSPTPTTEAFSLTQPPTNSRAFVYDKRNGGLNTELNHRLKSDRISPPPLARTAARLGQPQEKQVAAPPPVRKHSQTPWNSSSTGTRPDLPRPKAGASASTKIFESDVSWRNRPMEALKTKPQLFQPPVQAHVPKESSPQVLHASASYKPLGINKSPETPSRKTQPPKQVIELNSSKDGSVQAILTEVNGGHVNKAASKVAEPMSDEPVPLLEKQRRLLVERRDTSVLDSFIYGQAGSSQILPPGVKRQHIQSEPKNQLKVFMGHIDPRIHRNRPHSDAWYREKEEEIKQRGGRKANFGKAAQRMKLQRAQENPDEPEATLPDRVRKNEDWASALQWFQRRTRSAGLKEQPVTSASPSKTKRPASRQKSAAHMTPQKRVAAEGH</sequence>
<dbReference type="Proteomes" id="UP000241462">
    <property type="component" value="Unassembled WGS sequence"/>
</dbReference>
<proteinExistence type="predicted"/>
<feature type="compositionally biased region" description="Basic and acidic residues" evidence="1">
    <location>
        <begin position="473"/>
        <end position="482"/>
    </location>
</feature>
<dbReference type="STRING" id="2025994.A0A2T3A5W1"/>
<feature type="compositionally biased region" description="Polar residues" evidence="1">
    <location>
        <begin position="154"/>
        <end position="173"/>
    </location>
</feature>
<dbReference type="AlphaFoldDB" id="A0A2T3A5W1"/>